<feature type="domain" description="PHD-type" evidence="12">
    <location>
        <begin position="262"/>
        <end position="314"/>
    </location>
</feature>
<feature type="binding site" evidence="8">
    <location>
        <position position="290"/>
    </location>
    <ligand>
        <name>Zn(2+)</name>
        <dbReference type="ChEBI" id="CHEBI:29105"/>
        <label>1</label>
    </ligand>
</feature>
<dbReference type="SMART" id="SM00249">
    <property type="entry name" value="PHD"/>
    <property type="match status" value="1"/>
</dbReference>
<comment type="function">
    <text evidence="10">Component of an histone acetyltransferase complex.</text>
</comment>
<feature type="binding site" evidence="8">
    <location>
        <position position="293"/>
    </location>
    <ligand>
        <name>Zn(2+)</name>
        <dbReference type="ChEBI" id="CHEBI:29105"/>
        <label>1</label>
    </ligand>
</feature>
<keyword evidence="4 9" id="KW-0863">Zinc-finger</keyword>
<dbReference type="GO" id="GO:0008270">
    <property type="term" value="F:zinc ion binding"/>
    <property type="evidence" value="ECO:0007669"/>
    <property type="project" value="UniProtKB-KW"/>
</dbReference>
<feature type="site" description="Histone H3K4me3 binding" evidence="7">
    <location>
        <position position="279"/>
    </location>
</feature>
<dbReference type="Gene3D" id="6.10.140.1740">
    <property type="match status" value="1"/>
</dbReference>
<feature type="region of interest" description="Disordered" evidence="11">
    <location>
        <begin position="125"/>
        <end position="147"/>
    </location>
</feature>
<dbReference type="CDD" id="cd16858">
    <property type="entry name" value="ING_ING3_Yng2p"/>
    <property type="match status" value="1"/>
</dbReference>
<evidence type="ECO:0000313" key="13">
    <source>
        <dbReference type="EMBL" id="KAJ3839250.1"/>
    </source>
</evidence>
<dbReference type="GO" id="GO:0000785">
    <property type="term" value="C:chromatin"/>
    <property type="evidence" value="ECO:0007669"/>
    <property type="project" value="UniProtKB-ARBA"/>
</dbReference>
<dbReference type="Pfam" id="PF00628">
    <property type="entry name" value="PHD"/>
    <property type="match status" value="1"/>
</dbReference>
<evidence type="ECO:0000256" key="3">
    <source>
        <dbReference type="ARBA" id="ARBA00022723"/>
    </source>
</evidence>
<comment type="domain">
    <text evidence="10">The PHD-type zinc finger mediates the binding to H3K4me3.</text>
</comment>
<evidence type="ECO:0000256" key="7">
    <source>
        <dbReference type="PIRSR" id="PIRSR628651-50"/>
    </source>
</evidence>
<feature type="binding site" evidence="8">
    <location>
        <position position="284"/>
    </location>
    <ligand>
        <name>Zn(2+)</name>
        <dbReference type="ChEBI" id="CHEBI:29105"/>
        <label>2</label>
    </ligand>
</feature>
<dbReference type="InterPro" id="IPR001965">
    <property type="entry name" value="Znf_PHD"/>
</dbReference>
<gene>
    <name evidence="13" type="ORF">F5878DRAFT_617045</name>
</gene>
<feature type="binding site" evidence="8">
    <location>
        <position position="308"/>
    </location>
    <ligand>
        <name>Zn(2+)</name>
        <dbReference type="ChEBI" id="CHEBI:29105"/>
        <label>2</label>
    </ligand>
</feature>
<dbReference type="PANTHER" id="PTHR10333">
    <property type="entry name" value="INHIBITOR OF GROWTH PROTEIN"/>
    <property type="match status" value="1"/>
</dbReference>
<evidence type="ECO:0000256" key="5">
    <source>
        <dbReference type="ARBA" id="ARBA00022833"/>
    </source>
</evidence>
<feature type="binding site" evidence="8">
    <location>
        <position position="311"/>
    </location>
    <ligand>
        <name>Zn(2+)</name>
        <dbReference type="ChEBI" id="CHEBI:29105"/>
        <label>2</label>
    </ligand>
</feature>
<proteinExistence type="inferred from homology"/>
<dbReference type="AlphaFoldDB" id="A0AA38UFJ1"/>
<dbReference type="Gene3D" id="3.30.40.10">
    <property type="entry name" value="Zinc/RING finger domain, C3HC4 (zinc finger)"/>
    <property type="match status" value="1"/>
</dbReference>
<dbReference type="InterPro" id="IPR024610">
    <property type="entry name" value="ING_N_histone-binding"/>
</dbReference>
<feature type="region of interest" description="Disordered" evidence="11">
    <location>
        <begin position="173"/>
        <end position="260"/>
    </location>
</feature>
<evidence type="ECO:0000256" key="2">
    <source>
        <dbReference type="ARBA" id="ARBA00010210"/>
    </source>
</evidence>
<dbReference type="SMART" id="SM01408">
    <property type="entry name" value="ING"/>
    <property type="match status" value="1"/>
</dbReference>
<evidence type="ECO:0000313" key="14">
    <source>
        <dbReference type="Proteomes" id="UP001163846"/>
    </source>
</evidence>
<dbReference type="CDD" id="cd15505">
    <property type="entry name" value="PHD_ING"/>
    <property type="match status" value="1"/>
</dbReference>
<feature type="binding site" evidence="8">
    <location>
        <position position="278"/>
    </location>
    <ligand>
        <name>Zn(2+)</name>
        <dbReference type="ChEBI" id="CHEBI:29105"/>
        <label>2</label>
    </ligand>
</feature>
<dbReference type="InterPro" id="IPR028651">
    <property type="entry name" value="ING_fam"/>
</dbReference>
<protein>
    <recommendedName>
        <fullName evidence="10">Chromatin modification-related protein</fullName>
    </recommendedName>
</protein>
<feature type="compositionally biased region" description="Polar residues" evidence="11">
    <location>
        <begin position="132"/>
        <end position="144"/>
    </location>
</feature>
<evidence type="ECO:0000256" key="11">
    <source>
        <dbReference type="SAM" id="MobiDB-lite"/>
    </source>
</evidence>
<feature type="site" description="Histone H3K4me3 binding" evidence="7">
    <location>
        <position position="288"/>
    </location>
</feature>
<dbReference type="InterPro" id="IPR019787">
    <property type="entry name" value="Znf_PHD-finger"/>
</dbReference>
<dbReference type="PROSITE" id="PS50016">
    <property type="entry name" value="ZF_PHD_2"/>
    <property type="match status" value="1"/>
</dbReference>
<feature type="site" description="Histone H3K4me3 binding" evidence="7">
    <location>
        <position position="275"/>
    </location>
</feature>
<evidence type="ECO:0000256" key="1">
    <source>
        <dbReference type="ARBA" id="ARBA00004123"/>
    </source>
</evidence>
<dbReference type="Proteomes" id="UP001163846">
    <property type="component" value="Unassembled WGS sequence"/>
</dbReference>
<comment type="subcellular location">
    <subcellularLocation>
        <location evidence="1 10">Nucleus</location>
    </subcellularLocation>
</comment>
<evidence type="ECO:0000256" key="8">
    <source>
        <dbReference type="PIRSR" id="PIRSR628651-51"/>
    </source>
</evidence>
<comment type="caution">
    <text evidence="13">The sequence shown here is derived from an EMBL/GenBank/DDBJ whole genome shotgun (WGS) entry which is preliminary data.</text>
</comment>
<evidence type="ECO:0000256" key="9">
    <source>
        <dbReference type="PROSITE-ProRule" id="PRU00146"/>
    </source>
</evidence>
<feature type="compositionally biased region" description="Polar residues" evidence="11">
    <location>
        <begin position="206"/>
        <end position="218"/>
    </location>
</feature>
<dbReference type="SUPFAM" id="SSF57903">
    <property type="entry name" value="FYVE/PHD zinc finger"/>
    <property type="match status" value="1"/>
</dbReference>
<evidence type="ECO:0000256" key="6">
    <source>
        <dbReference type="ARBA" id="ARBA00023242"/>
    </source>
</evidence>
<feature type="binding site" evidence="8">
    <location>
        <position position="265"/>
    </location>
    <ligand>
        <name>Zn(2+)</name>
        <dbReference type="ChEBI" id="CHEBI:29105"/>
        <label>1</label>
    </ligand>
</feature>
<comment type="subunit">
    <text evidence="10">Component of an histone acetyltransferase complex. Interacts with H3K4me3 and to a lesser extent with H3K4me2.</text>
</comment>
<dbReference type="GO" id="GO:0006325">
    <property type="term" value="P:chromatin organization"/>
    <property type="evidence" value="ECO:0007669"/>
    <property type="project" value="UniProtKB-KW"/>
</dbReference>
<keyword evidence="3 8" id="KW-0479">Metal-binding</keyword>
<organism evidence="13 14">
    <name type="scientific">Lentinula raphanica</name>
    <dbReference type="NCBI Taxonomy" id="153919"/>
    <lineage>
        <taxon>Eukaryota</taxon>
        <taxon>Fungi</taxon>
        <taxon>Dikarya</taxon>
        <taxon>Basidiomycota</taxon>
        <taxon>Agaricomycotina</taxon>
        <taxon>Agaricomycetes</taxon>
        <taxon>Agaricomycetidae</taxon>
        <taxon>Agaricales</taxon>
        <taxon>Marasmiineae</taxon>
        <taxon>Omphalotaceae</taxon>
        <taxon>Lentinula</taxon>
    </lineage>
</organism>
<dbReference type="Pfam" id="PF12998">
    <property type="entry name" value="ING"/>
    <property type="match status" value="1"/>
</dbReference>
<keyword evidence="6 10" id="KW-0539">Nucleus</keyword>
<feature type="compositionally biased region" description="Acidic residues" evidence="11">
    <location>
        <begin position="240"/>
        <end position="260"/>
    </location>
</feature>
<sequence>MSISAQSMEDAANIAIEFIYSLDNIPNEIKHILEEIKYKEVRVQELQHQIDSDSARWIRHSLRGAGADSSPSKPIAHLPAKIKQAFADIEQLSAEKLGLAERIVDLLNRKNTRLGVDLNRSRVLQGELPSEPTRSTGLSASPSMTGAVPATYQTAPITDSLKQALQSGLVAESRPAVVNTPNTTPLPKKRKVTSSGATAIKLPPSRSISPAASTTKAASHTRSRLSRQTYPPPRQPKIEEPEEEEEPELEEAEGDDEDDDQKLYCFCQKPSAGDMIACDNNSGCPYEWFHLECVGITEPPPATTKWYCPHCIDKVNVRKGRKKSGT</sequence>
<feature type="binding site" evidence="8">
    <location>
        <position position="267"/>
    </location>
    <ligand>
        <name>Zn(2+)</name>
        <dbReference type="ChEBI" id="CHEBI:29105"/>
        <label>1</label>
    </ligand>
</feature>
<name>A0AA38UFJ1_9AGAR</name>
<dbReference type="InterPro" id="IPR013083">
    <property type="entry name" value="Znf_RING/FYVE/PHD"/>
</dbReference>
<dbReference type="GO" id="GO:0005634">
    <property type="term" value="C:nucleus"/>
    <property type="evidence" value="ECO:0007669"/>
    <property type="project" value="UniProtKB-SubCell"/>
</dbReference>
<dbReference type="InterPro" id="IPR011011">
    <property type="entry name" value="Znf_FYVE_PHD"/>
</dbReference>
<reference evidence="13" key="1">
    <citation type="submission" date="2022-08" db="EMBL/GenBank/DDBJ databases">
        <authorList>
            <consortium name="DOE Joint Genome Institute"/>
            <person name="Min B."/>
            <person name="Riley R."/>
            <person name="Sierra-Patev S."/>
            <person name="Naranjo-Ortiz M."/>
            <person name="Looney B."/>
            <person name="Konkel Z."/>
            <person name="Slot J.C."/>
            <person name="Sakamoto Y."/>
            <person name="Steenwyk J.L."/>
            <person name="Rokas A."/>
            <person name="Carro J."/>
            <person name="Camarero S."/>
            <person name="Ferreira P."/>
            <person name="Molpeceres G."/>
            <person name="Ruiz-Duenas F.J."/>
            <person name="Serrano A."/>
            <person name="Henrissat B."/>
            <person name="Drula E."/>
            <person name="Hughes K.W."/>
            <person name="Mata J.L."/>
            <person name="Ishikawa N.K."/>
            <person name="Vargas-Isla R."/>
            <person name="Ushijima S."/>
            <person name="Smith C.A."/>
            <person name="Ahrendt S."/>
            <person name="Andreopoulos W."/>
            <person name="He G."/>
            <person name="Labutti K."/>
            <person name="Lipzen A."/>
            <person name="Ng V."/>
            <person name="Sandor L."/>
            <person name="Barry K."/>
            <person name="Martinez A.T."/>
            <person name="Xiao Y."/>
            <person name="Gibbons J.G."/>
            <person name="Terashima K."/>
            <person name="Hibbett D.S."/>
            <person name="Grigoriev I.V."/>
        </authorList>
    </citation>
    <scope>NUCLEOTIDE SEQUENCE</scope>
    <source>
        <strain evidence="13">TFB9207</strain>
    </source>
</reference>
<accession>A0AA38UFJ1</accession>
<evidence type="ECO:0000259" key="12">
    <source>
        <dbReference type="PROSITE" id="PS50016"/>
    </source>
</evidence>
<feature type="site" description="Histone H3K4me3 binding" evidence="7">
    <location>
        <position position="264"/>
    </location>
</feature>
<keyword evidence="14" id="KW-1185">Reference proteome</keyword>
<dbReference type="EMBL" id="MU806139">
    <property type="protein sequence ID" value="KAJ3839250.1"/>
    <property type="molecule type" value="Genomic_DNA"/>
</dbReference>
<evidence type="ECO:0000256" key="4">
    <source>
        <dbReference type="ARBA" id="ARBA00022771"/>
    </source>
</evidence>
<keyword evidence="10" id="KW-0156">Chromatin regulator</keyword>
<evidence type="ECO:0000256" key="10">
    <source>
        <dbReference type="RuleBase" id="RU361213"/>
    </source>
</evidence>
<comment type="similarity">
    <text evidence="2 10">Belongs to the ING family.</text>
</comment>
<keyword evidence="5 8" id="KW-0862">Zinc</keyword>